<name>C2CG04_9FIRM</name>
<organism evidence="1 2">
    <name type="scientific">Anaerococcus tetradius ATCC 35098</name>
    <dbReference type="NCBI Taxonomy" id="525255"/>
    <lineage>
        <taxon>Bacteria</taxon>
        <taxon>Bacillati</taxon>
        <taxon>Bacillota</taxon>
        <taxon>Tissierellia</taxon>
        <taxon>Tissierellales</taxon>
        <taxon>Peptoniphilaceae</taxon>
        <taxon>Anaerococcus</taxon>
    </lineage>
</organism>
<gene>
    <name evidence="1" type="ORF">HMPREF0077_0414</name>
</gene>
<dbReference type="Proteomes" id="UP000003744">
    <property type="component" value="Unassembled WGS sequence"/>
</dbReference>
<accession>C2CG04</accession>
<dbReference type="EMBL" id="ACGC01000014">
    <property type="protein sequence ID" value="EEI83532.1"/>
    <property type="molecule type" value="Genomic_DNA"/>
</dbReference>
<dbReference type="HOGENOM" id="CLU_3057957_0_0_9"/>
<protein>
    <submittedName>
        <fullName evidence="1">Uncharacterized protein</fullName>
    </submittedName>
</protein>
<sequence>MNLVVSFVNGREKYFKVDDYCFDEEMGYLELIRCEKTAGMISLNQIICWYVED</sequence>
<evidence type="ECO:0000313" key="2">
    <source>
        <dbReference type="Proteomes" id="UP000003744"/>
    </source>
</evidence>
<dbReference type="AlphaFoldDB" id="C2CG04"/>
<evidence type="ECO:0000313" key="1">
    <source>
        <dbReference type="EMBL" id="EEI83532.1"/>
    </source>
</evidence>
<dbReference type="RefSeq" id="WP_004836120.1">
    <property type="nucleotide sequence ID" value="NZ_GG666295.1"/>
</dbReference>
<proteinExistence type="predicted"/>
<comment type="caution">
    <text evidence="1">The sequence shown here is derived from an EMBL/GenBank/DDBJ whole genome shotgun (WGS) entry which is preliminary data.</text>
</comment>
<reference evidence="1 2" key="1">
    <citation type="submission" date="2009-01" db="EMBL/GenBank/DDBJ databases">
        <authorList>
            <person name="Qin X."/>
            <person name="Bachman B."/>
            <person name="Battles P."/>
            <person name="Bell A."/>
            <person name="Bess C."/>
            <person name="Bickham C."/>
            <person name="Chaboub L."/>
            <person name="Chen D."/>
            <person name="Coyle M."/>
            <person name="Deiros D.R."/>
            <person name="Dinh H."/>
            <person name="Forbes L."/>
            <person name="Fowler G."/>
            <person name="Francisco L."/>
            <person name="Fu Q."/>
            <person name="Gubbala S."/>
            <person name="Hale W."/>
            <person name="Han Y."/>
            <person name="Hemphill L."/>
            <person name="Highlander S.K."/>
            <person name="Hirani K."/>
            <person name="Hogues M."/>
            <person name="Jackson L."/>
            <person name="Jakkamsetti A."/>
            <person name="Javaid M."/>
            <person name="Jiang H."/>
            <person name="Korchina V."/>
            <person name="Kovar C."/>
            <person name="Lara F."/>
            <person name="Lee S."/>
            <person name="Mata R."/>
            <person name="Mathew T."/>
            <person name="Moen C."/>
            <person name="Morales K."/>
            <person name="Munidasa M."/>
            <person name="Nazareth L."/>
            <person name="Ngo R."/>
            <person name="Nguyen L."/>
            <person name="Okwuonu G."/>
            <person name="Ongeri F."/>
            <person name="Patil S."/>
            <person name="Petrosino J."/>
            <person name="Pham C."/>
            <person name="Pham P."/>
            <person name="Pu L.-L."/>
            <person name="Puazo M."/>
            <person name="Raj R."/>
            <person name="Reid J."/>
            <person name="Rouhana J."/>
            <person name="Saada N."/>
            <person name="Shang Y."/>
            <person name="Simmons D."/>
            <person name="Thornton R."/>
            <person name="Warren J."/>
            <person name="Weissenberger G."/>
            <person name="Zhang J."/>
            <person name="Zhang L."/>
            <person name="Zhou C."/>
            <person name="Zhu D."/>
            <person name="Muzny D."/>
            <person name="Worley K."/>
            <person name="Gibbs R."/>
        </authorList>
    </citation>
    <scope>NUCLEOTIDE SEQUENCE [LARGE SCALE GENOMIC DNA]</scope>
    <source>
        <strain evidence="1 2">ATCC 35098</strain>
    </source>
</reference>